<keyword evidence="3" id="KW-1185">Reference proteome</keyword>
<dbReference type="AlphaFoldDB" id="A0A4U6V8W4"/>
<evidence type="ECO:0000313" key="2">
    <source>
        <dbReference type="EMBL" id="TKW25730.1"/>
    </source>
</evidence>
<keyword evidence="1" id="KW-1133">Transmembrane helix</keyword>
<organism evidence="2 3">
    <name type="scientific">Setaria viridis</name>
    <name type="common">Green bristlegrass</name>
    <name type="synonym">Setaria italica subsp. viridis</name>
    <dbReference type="NCBI Taxonomy" id="4556"/>
    <lineage>
        <taxon>Eukaryota</taxon>
        <taxon>Viridiplantae</taxon>
        <taxon>Streptophyta</taxon>
        <taxon>Embryophyta</taxon>
        <taxon>Tracheophyta</taxon>
        <taxon>Spermatophyta</taxon>
        <taxon>Magnoliopsida</taxon>
        <taxon>Liliopsida</taxon>
        <taxon>Poales</taxon>
        <taxon>Poaceae</taxon>
        <taxon>PACMAD clade</taxon>
        <taxon>Panicoideae</taxon>
        <taxon>Panicodae</taxon>
        <taxon>Paniceae</taxon>
        <taxon>Cenchrinae</taxon>
        <taxon>Setaria</taxon>
    </lineage>
</organism>
<proteinExistence type="predicted"/>
<sequence length="167" mass="18651">MEVKVGWFLGEDLAGNLLLLPGLLRRRLHCWWADSGGGLWASDARRQYLWLLFGGGFFVGLLLVGWGWTVGRSVSDPGDDEEMACHLLGHSTDQRHAHGVLLVGLLKIYGPFVDSGCDCELHYKLSSLLREAEKNRIAVTLVGDGEVCWVLISRIMRQELCVKVLNF</sequence>
<accession>A0A4U6V8W4</accession>
<evidence type="ECO:0000256" key="1">
    <source>
        <dbReference type="SAM" id="Phobius"/>
    </source>
</evidence>
<evidence type="ECO:0000313" key="3">
    <source>
        <dbReference type="Proteomes" id="UP000298652"/>
    </source>
</evidence>
<keyword evidence="1" id="KW-0812">Transmembrane</keyword>
<dbReference type="Gramene" id="TKW25730">
    <property type="protein sequence ID" value="TKW25730"/>
    <property type="gene ID" value="SEVIR_3G137300v2"/>
</dbReference>
<feature type="transmembrane region" description="Helical" evidence="1">
    <location>
        <begin position="48"/>
        <end position="68"/>
    </location>
</feature>
<protein>
    <submittedName>
        <fullName evidence="2">Uncharacterized protein</fullName>
    </submittedName>
</protein>
<gene>
    <name evidence="2" type="ORF">SEVIR_3G137300v2</name>
</gene>
<name>A0A4U6V8W4_SETVI</name>
<reference evidence="2" key="1">
    <citation type="submission" date="2019-03" db="EMBL/GenBank/DDBJ databases">
        <title>WGS assembly of Setaria viridis.</title>
        <authorList>
            <person name="Huang P."/>
            <person name="Jenkins J."/>
            <person name="Grimwood J."/>
            <person name="Barry K."/>
            <person name="Healey A."/>
            <person name="Mamidi S."/>
            <person name="Sreedasyam A."/>
            <person name="Shu S."/>
            <person name="Feldman M."/>
            <person name="Wu J."/>
            <person name="Yu Y."/>
            <person name="Chen C."/>
            <person name="Johnson J."/>
            <person name="Rokhsar D."/>
            <person name="Baxter I."/>
            <person name="Schmutz J."/>
            <person name="Brutnell T."/>
            <person name="Kellogg E."/>
        </authorList>
    </citation>
    <scope>NUCLEOTIDE SEQUENCE [LARGE SCALE GENOMIC DNA]</scope>
</reference>
<dbReference type="Proteomes" id="UP000298652">
    <property type="component" value="Chromosome 3"/>
</dbReference>
<keyword evidence="1" id="KW-0472">Membrane</keyword>
<dbReference type="EMBL" id="CM016554">
    <property type="protein sequence ID" value="TKW25730.1"/>
    <property type="molecule type" value="Genomic_DNA"/>
</dbReference>